<dbReference type="Proteomes" id="UP001330016">
    <property type="component" value="Unassembled WGS sequence"/>
</dbReference>
<dbReference type="EMBL" id="JAQSGK010000009">
    <property type="protein sequence ID" value="MEE6715149.1"/>
    <property type="molecule type" value="Genomic_DNA"/>
</dbReference>
<comment type="caution">
    <text evidence="3">The sequence shown here is derived from an EMBL/GenBank/DDBJ whole genome shotgun (WGS) entry which is preliminary data.</text>
</comment>
<protein>
    <submittedName>
        <fullName evidence="3">KxYKxGKxW signal peptide domain-containing protein</fullName>
    </submittedName>
</protein>
<feature type="chain" id="PRO_5045373209" evidence="2">
    <location>
        <begin position="40"/>
        <end position="560"/>
    </location>
</feature>
<evidence type="ECO:0000256" key="2">
    <source>
        <dbReference type="SAM" id="SignalP"/>
    </source>
</evidence>
<reference evidence="3 4" key="1">
    <citation type="submission" date="2023-02" db="EMBL/GenBank/DDBJ databases">
        <title>The predominant lactic acid bacteria and yeasts involved in the spontaneous fermentation of millet during the production of the traditional porridge Hausa koko in Ghana.</title>
        <authorList>
            <person name="Atter A."/>
            <person name="Diaz M."/>
        </authorList>
    </citation>
    <scope>NUCLEOTIDE SEQUENCE [LARGE SCALE GENOMIC DNA]</scope>
    <source>
        <strain evidence="3 4">FI11640</strain>
    </source>
</reference>
<dbReference type="InterPro" id="IPR022263">
    <property type="entry name" value="KxYKxGKxW"/>
</dbReference>
<dbReference type="Pfam" id="PF19258">
    <property type="entry name" value="KxYKxGKxW_sig"/>
    <property type="match status" value="1"/>
</dbReference>
<gene>
    <name evidence="3" type="ORF">PS435_04685</name>
</gene>
<proteinExistence type="predicted"/>
<dbReference type="NCBIfam" id="TIGR03715">
    <property type="entry name" value="KxYKxGKxW"/>
    <property type="match status" value="1"/>
</dbReference>
<name>A0ABU7SXS4_9LACO</name>
<feature type="signal peptide" evidence="2">
    <location>
        <begin position="1"/>
        <end position="39"/>
    </location>
</feature>
<sequence length="560" mass="60650">MERKRHYRMYKSGKHWMTAAVVTMAVGVPLATQMPAVKAADTGNQATVTAVAQQDDSWKANAQALKDALTTGGWSSLKPSGQNTDLGTLVSNATDKATLNTSWNTVVQTISTTTLQKLLGTTDTTAINKFLSTQSSDGSYQGYTNNQVIALFVARSTIGDNQTTPTVSYPSTLNSLIVYLNRAVQVNWQTNKTALQNYLVNNGLTTVPVDANGNTIGATVSAVNDATSLNNAWAKAANVIARDEIRRQLGFPNDTNATYRKQIDEFLQLVSKVSGYTGRSNINVLNDKITNGMPTPTNPTPSFATLVTSLKNYVTDAVKAENPTVQAQVVIRDWANGVIINRTTTVTSGQTIPLYAASHDGLGFDSVKINGVTQSTTNGTLSFSQTFSQNTTYYVDYYFTKSTGYTEEAAQGTVYIKNVNGAALYSNMNMTAQITDRNLKQGTAWASYKKVYDAQGNVVGYNLGGQQYVKASDVQETPIGDVTTQTFNGVVSVINPWTRVYSDSAMTKQINNWTLDAGTRWQVFQKVFIDGKLAGYNLGGQQFIKANAVQESTTPSTPQQ</sequence>
<evidence type="ECO:0000256" key="1">
    <source>
        <dbReference type="ARBA" id="ARBA00022729"/>
    </source>
</evidence>
<evidence type="ECO:0000313" key="4">
    <source>
        <dbReference type="Proteomes" id="UP001330016"/>
    </source>
</evidence>
<keyword evidence="1 2" id="KW-0732">Signal</keyword>
<dbReference type="RefSeq" id="WP_331243426.1">
    <property type="nucleotide sequence ID" value="NZ_JAQSGJ010000009.1"/>
</dbReference>
<evidence type="ECO:0000313" key="3">
    <source>
        <dbReference type="EMBL" id="MEE6715149.1"/>
    </source>
</evidence>
<keyword evidence="4" id="KW-1185">Reference proteome</keyword>
<organism evidence="3 4">
    <name type="scientific">Schleiferilactobacillus harbinensis</name>
    <dbReference type="NCBI Taxonomy" id="304207"/>
    <lineage>
        <taxon>Bacteria</taxon>
        <taxon>Bacillati</taxon>
        <taxon>Bacillota</taxon>
        <taxon>Bacilli</taxon>
        <taxon>Lactobacillales</taxon>
        <taxon>Lactobacillaceae</taxon>
        <taxon>Schleiferilactobacillus</taxon>
    </lineage>
</organism>
<accession>A0ABU7SXS4</accession>